<name>A0A8H8BVP2_9HELO</name>
<accession>A0A8H8BVP2</accession>
<feature type="compositionally biased region" description="Basic and acidic residues" evidence="2">
    <location>
        <begin position="631"/>
        <end position="640"/>
    </location>
</feature>
<dbReference type="PANTHER" id="PTHR31315:SF1">
    <property type="entry name" value="PROTEIN SIP5"/>
    <property type="match status" value="1"/>
</dbReference>
<organism evidence="3 4">
    <name type="scientific">Cadophora malorum</name>
    <dbReference type="NCBI Taxonomy" id="108018"/>
    <lineage>
        <taxon>Eukaryota</taxon>
        <taxon>Fungi</taxon>
        <taxon>Dikarya</taxon>
        <taxon>Ascomycota</taxon>
        <taxon>Pezizomycotina</taxon>
        <taxon>Leotiomycetes</taxon>
        <taxon>Helotiales</taxon>
        <taxon>Ploettnerulaceae</taxon>
        <taxon>Cadophora</taxon>
    </lineage>
</organism>
<reference evidence="3" key="1">
    <citation type="submission" date="2021-02" db="EMBL/GenBank/DDBJ databases">
        <title>Genome sequence Cadophora malorum strain M34.</title>
        <authorList>
            <person name="Stefanovic E."/>
            <person name="Vu D."/>
            <person name="Scully C."/>
            <person name="Dijksterhuis J."/>
            <person name="Roader J."/>
            <person name="Houbraken J."/>
        </authorList>
    </citation>
    <scope>NUCLEOTIDE SEQUENCE</scope>
    <source>
        <strain evidence="3">M34</strain>
    </source>
</reference>
<feature type="compositionally biased region" description="Polar residues" evidence="2">
    <location>
        <begin position="865"/>
        <end position="874"/>
    </location>
</feature>
<feature type="region of interest" description="Disordered" evidence="2">
    <location>
        <begin position="818"/>
        <end position="874"/>
    </location>
</feature>
<feature type="compositionally biased region" description="Basic and acidic residues" evidence="2">
    <location>
        <begin position="320"/>
        <end position="329"/>
    </location>
</feature>
<proteinExistence type="inferred from homology"/>
<feature type="region of interest" description="Disordered" evidence="2">
    <location>
        <begin position="392"/>
        <end position="411"/>
    </location>
</feature>
<dbReference type="AlphaFoldDB" id="A0A8H8BVP2"/>
<comment type="caution">
    <text evidence="3">The sequence shown here is derived from an EMBL/GenBank/DDBJ whole genome shotgun (WGS) entry which is preliminary data.</text>
</comment>
<dbReference type="PANTHER" id="PTHR31315">
    <property type="entry name" value="PROTEIN SIP5"/>
    <property type="match status" value="1"/>
</dbReference>
<feature type="compositionally biased region" description="Polar residues" evidence="2">
    <location>
        <begin position="722"/>
        <end position="742"/>
    </location>
</feature>
<comment type="similarity">
    <text evidence="1">Belongs to the SIP5 family.</text>
</comment>
<feature type="compositionally biased region" description="Low complexity" evidence="2">
    <location>
        <begin position="195"/>
        <end position="237"/>
    </location>
</feature>
<feature type="compositionally biased region" description="Polar residues" evidence="2">
    <location>
        <begin position="13"/>
        <end position="25"/>
    </location>
</feature>
<feature type="compositionally biased region" description="Low complexity" evidence="2">
    <location>
        <begin position="587"/>
        <end position="606"/>
    </location>
</feature>
<feature type="compositionally biased region" description="Basic and acidic residues" evidence="2">
    <location>
        <begin position="66"/>
        <end position="97"/>
    </location>
</feature>
<evidence type="ECO:0000313" key="4">
    <source>
        <dbReference type="Proteomes" id="UP000664132"/>
    </source>
</evidence>
<evidence type="ECO:0000313" key="3">
    <source>
        <dbReference type="EMBL" id="KAG4425721.1"/>
    </source>
</evidence>
<evidence type="ECO:0000256" key="2">
    <source>
        <dbReference type="SAM" id="MobiDB-lite"/>
    </source>
</evidence>
<keyword evidence="4" id="KW-1185">Reference proteome</keyword>
<feature type="compositionally biased region" description="Low complexity" evidence="2">
    <location>
        <begin position="392"/>
        <end position="402"/>
    </location>
</feature>
<feature type="compositionally biased region" description="Polar residues" evidence="2">
    <location>
        <begin position="700"/>
        <end position="713"/>
    </location>
</feature>
<dbReference type="EMBL" id="JAFJYH010000008">
    <property type="protein sequence ID" value="KAG4425721.1"/>
    <property type="molecule type" value="Genomic_DNA"/>
</dbReference>
<feature type="compositionally biased region" description="Polar residues" evidence="2">
    <location>
        <begin position="674"/>
        <end position="690"/>
    </location>
</feature>
<dbReference type="Proteomes" id="UP000664132">
    <property type="component" value="Unassembled WGS sequence"/>
</dbReference>
<dbReference type="GO" id="GO:0005737">
    <property type="term" value="C:cytoplasm"/>
    <property type="evidence" value="ECO:0007669"/>
    <property type="project" value="TreeGrafter"/>
</dbReference>
<protein>
    <recommendedName>
        <fullName evidence="5">Protein sip5</fullName>
    </recommendedName>
</protein>
<feature type="compositionally biased region" description="Basic and acidic residues" evidence="2">
    <location>
        <begin position="553"/>
        <end position="585"/>
    </location>
</feature>
<dbReference type="InterPro" id="IPR039301">
    <property type="entry name" value="Sip5/DA2"/>
</dbReference>
<feature type="compositionally biased region" description="Polar residues" evidence="2">
    <location>
        <begin position="178"/>
        <end position="189"/>
    </location>
</feature>
<feature type="region of interest" description="Disordered" evidence="2">
    <location>
        <begin position="160"/>
        <end position="240"/>
    </location>
</feature>
<feature type="region of interest" description="Disordered" evidence="2">
    <location>
        <begin position="1"/>
        <end position="97"/>
    </location>
</feature>
<feature type="compositionally biased region" description="Polar residues" evidence="2">
    <location>
        <begin position="490"/>
        <end position="513"/>
    </location>
</feature>
<dbReference type="OrthoDB" id="21471at2759"/>
<feature type="region of interest" description="Disordered" evidence="2">
    <location>
        <begin position="320"/>
        <end position="341"/>
    </location>
</feature>
<dbReference type="CDD" id="cd24139">
    <property type="entry name" value="SIP5-like"/>
    <property type="match status" value="1"/>
</dbReference>
<evidence type="ECO:0000256" key="1">
    <source>
        <dbReference type="ARBA" id="ARBA00010402"/>
    </source>
</evidence>
<evidence type="ECO:0008006" key="5">
    <source>
        <dbReference type="Google" id="ProtNLM"/>
    </source>
</evidence>
<gene>
    <name evidence="3" type="ORF">IFR04_001183</name>
</gene>
<sequence>MGNNNTREARGPESSSANARQTDSAGASGPVSPADRPAPVYSSRTGRGSRPDLSFLGIGTSSQNDVPERRETKQEREARKLEKERVARVKERERSLKEEHVDGGYLVTMGVYTGPEDFNKAIVRQLMIERRMAPFWRGLDDFKEEWTEHQLVAAGRGLPIPAADEIPSDDLTRPLSPESANPSNHNLQNLMPPISSRSHSTASDASATLSPSHPAFSNASSPSSPSPAPAHSSSPFRPRSKTLASLTNASKNISSSEIVPREIQLPKDPYVNGQAIEVYLYKDAAECPICFMYYPPYLNKTRCCDQPICSECFVQIKRPDPHPPEHHDPSNPAPPPTEANVDPEALVSEPACCPYCQQSEFGVTYEHPPFRRGLAYANANNGVGNVSSAMSSSTSINSTGASPMLSPSANRRRTISISANASTVITTDKVRPDWSTKLQSARNHLARRSAAATALHTAAYLIGNGATVDQRSFGFSGRNRFGRSHRGENSPGTSGAATPSPTTNEPTPRSVSDQLHLMRREAQESGGARNRSRMEDLEEMMMMEAIRQSLAAEEERKKKMEKEAAKEAKKKAKEDKKKEKKEKRVYGSGASSASGSALSLSLPSLGIGRRRGNSGASNLQREVTLEDPEAPESKGKEVDRSPPSAPSASSSSAPIDFPRSGSGYGFPGARHLDTSTLATINDSHQSSASPTAPDKPSHLRQMSNASSPASSFVESVPGSLRNDFNTHGSSSTIDSPNASGVNLTAGNANTDGGDAGPDSLFNFQSLATMISQDSKEDKEDAARHIEHLDGETSGQNTHAHNLIPKLEESVATLKVNGSTTNTNGDAINPAQLEQERTTPKVMITPETPAAMNHGDDDGKQLGWSADSTAREITQ</sequence>
<feature type="region of interest" description="Disordered" evidence="2">
    <location>
        <begin position="552"/>
        <end position="760"/>
    </location>
</feature>
<feature type="region of interest" description="Disordered" evidence="2">
    <location>
        <begin position="477"/>
        <end position="514"/>
    </location>
</feature>